<protein>
    <submittedName>
        <fullName evidence="2">Uncharacterized protein</fullName>
    </submittedName>
</protein>
<reference evidence="2 3" key="1">
    <citation type="submission" date="2019-07" db="EMBL/GenBank/DDBJ databases">
        <title>Draft genome for Aliikangiella sp. M105.</title>
        <authorList>
            <person name="Wang G."/>
        </authorList>
    </citation>
    <scope>NUCLEOTIDE SEQUENCE [LARGE SCALE GENOMIC DNA]</scope>
    <source>
        <strain evidence="2 3">M105</strain>
    </source>
</reference>
<keyword evidence="3" id="KW-1185">Reference proteome</keyword>
<feature type="signal peptide" evidence="1">
    <location>
        <begin position="1"/>
        <end position="19"/>
    </location>
</feature>
<dbReference type="Proteomes" id="UP000315439">
    <property type="component" value="Unassembled WGS sequence"/>
</dbReference>
<name>A0A545UAS0_9GAMM</name>
<evidence type="ECO:0000313" key="2">
    <source>
        <dbReference type="EMBL" id="TQV86560.1"/>
    </source>
</evidence>
<proteinExistence type="predicted"/>
<sequence>MKKAFIFLALLIISMPSFGEGGVGEVARIYPHNGKVYFRLKNDSCQSQGNSHRYYYFNLGDETSRAWYSMLLAASSTKTKVSVVVSDCTQSSDILISYIYQDY</sequence>
<accession>A0A545UAS0</accession>
<comment type="caution">
    <text evidence="2">The sequence shown here is derived from an EMBL/GenBank/DDBJ whole genome shotgun (WGS) entry which is preliminary data.</text>
</comment>
<gene>
    <name evidence="2" type="ORF">FLL46_16780</name>
</gene>
<evidence type="ECO:0000313" key="3">
    <source>
        <dbReference type="Proteomes" id="UP000315439"/>
    </source>
</evidence>
<dbReference type="EMBL" id="VIKS01000010">
    <property type="protein sequence ID" value="TQV86560.1"/>
    <property type="molecule type" value="Genomic_DNA"/>
</dbReference>
<feature type="chain" id="PRO_5022068665" evidence="1">
    <location>
        <begin position="20"/>
        <end position="103"/>
    </location>
</feature>
<organism evidence="2 3">
    <name type="scientific">Aliikangiella coralliicola</name>
    <dbReference type="NCBI Taxonomy" id="2592383"/>
    <lineage>
        <taxon>Bacteria</taxon>
        <taxon>Pseudomonadati</taxon>
        <taxon>Pseudomonadota</taxon>
        <taxon>Gammaproteobacteria</taxon>
        <taxon>Oceanospirillales</taxon>
        <taxon>Pleioneaceae</taxon>
        <taxon>Aliikangiella</taxon>
    </lineage>
</organism>
<keyword evidence="1" id="KW-0732">Signal</keyword>
<dbReference type="RefSeq" id="WP_142932484.1">
    <property type="nucleotide sequence ID" value="NZ_ML660166.1"/>
</dbReference>
<evidence type="ECO:0000256" key="1">
    <source>
        <dbReference type="SAM" id="SignalP"/>
    </source>
</evidence>
<dbReference type="AlphaFoldDB" id="A0A545UAS0"/>
<dbReference type="OrthoDB" id="6198099at2"/>